<dbReference type="EMBL" id="JJML01000002">
    <property type="protein sequence ID" value="KGF73911.1"/>
    <property type="molecule type" value="Genomic_DNA"/>
</dbReference>
<name>A0A098TNS2_9CYAN</name>
<reference evidence="2 3" key="1">
    <citation type="journal article" date="2014" name="Mol. Ecol.">
        <title>Evolution of Synechococcus.</title>
        <authorList>
            <person name="Dvorak P."/>
            <person name="Casamatta D."/>
            <person name="Hasler P."/>
            <person name="Poulickova A."/>
            <person name="Ondrej V."/>
            <person name="Sanges R."/>
        </authorList>
    </citation>
    <scope>NUCLEOTIDE SEQUENCE [LARGE SCALE GENOMIC DNA]</scope>
    <source>
        <strain evidence="2 3">CAUP A 1101</strain>
    </source>
</reference>
<dbReference type="AlphaFoldDB" id="A0A098TNS2"/>
<sequence length="79" mass="8565">MISEWQRSGRGGIKSEKSGSDLSRTAMGQGLLTSVEVKRCRPLNLPVVNWMDDNLLLCGALAHDVESAKGRMPIKLAPS</sequence>
<proteinExistence type="predicted"/>
<keyword evidence="3" id="KW-1185">Reference proteome</keyword>
<organism evidence="2 3">
    <name type="scientific">Neosynechococcus sphagnicola sy1</name>
    <dbReference type="NCBI Taxonomy" id="1497020"/>
    <lineage>
        <taxon>Bacteria</taxon>
        <taxon>Bacillati</taxon>
        <taxon>Cyanobacteriota</taxon>
        <taxon>Cyanophyceae</taxon>
        <taxon>Neosynechococcales</taxon>
        <taxon>Neosynechococcaceae</taxon>
        <taxon>Neosynechococcus</taxon>
    </lineage>
</organism>
<gene>
    <name evidence="2" type="ORF">DO97_06070</name>
</gene>
<protein>
    <submittedName>
        <fullName evidence="2">Uncharacterized protein</fullName>
    </submittedName>
</protein>
<evidence type="ECO:0000313" key="2">
    <source>
        <dbReference type="EMBL" id="KGF73911.1"/>
    </source>
</evidence>
<comment type="caution">
    <text evidence="2">The sequence shown here is derived from an EMBL/GenBank/DDBJ whole genome shotgun (WGS) entry which is preliminary data.</text>
</comment>
<feature type="region of interest" description="Disordered" evidence="1">
    <location>
        <begin position="1"/>
        <end position="25"/>
    </location>
</feature>
<evidence type="ECO:0000256" key="1">
    <source>
        <dbReference type="SAM" id="MobiDB-lite"/>
    </source>
</evidence>
<dbReference type="Proteomes" id="UP000030170">
    <property type="component" value="Unassembled WGS sequence"/>
</dbReference>
<evidence type="ECO:0000313" key="3">
    <source>
        <dbReference type="Proteomes" id="UP000030170"/>
    </source>
</evidence>
<accession>A0A098TNS2</accession>